<keyword evidence="1" id="KW-0732">Signal</keyword>
<organism evidence="2">
    <name type="scientific">Panstrongylus lignarius</name>
    <dbReference type="NCBI Taxonomy" id="156445"/>
    <lineage>
        <taxon>Eukaryota</taxon>
        <taxon>Metazoa</taxon>
        <taxon>Ecdysozoa</taxon>
        <taxon>Arthropoda</taxon>
        <taxon>Hexapoda</taxon>
        <taxon>Insecta</taxon>
        <taxon>Pterygota</taxon>
        <taxon>Neoptera</taxon>
        <taxon>Paraneoptera</taxon>
        <taxon>Hemiptera</taxon>
        <taxon>Heteroptera</taxon>
        <taxon>Panheteroptera</taxon>
        <taxon>Cimicomorpha</taxon>
        <taxon>Reduviidae</taxon>
        <taxon>Triatominae</taxon>
        <taxon>Panstrongylus</taxon>
    </lineage>
</organism>
<protein>
    <submittedName>
        <fullName evidence="2">Putative secreted protein</fullName>
    </submittedName>
</protein>
<dbReference type="EMBL" id="GFTR01001796">
    <property type="protein sequence ID" value="JAW14630.1"/>
    <property type="molecule type" value="Transcribed_RNA"/>
</dbReference>
<accession>A0A224Y0V2</accession>
<evidence type="ECO:0000256" key="1">
    <source>
        <dbReference type="SAM" id="SignalP"/>
    </source>
</evidence>
<dbReference type="AlphaFoldDB" id="A0A224Y0V2"/>
<name>A0A224Y0V2_9HEMI</name>
<reference evidence="2" key="1">
    <citation type="journal article" date="2018" name="PLoS Negl. Trop. Dis.">
        <title>An insight into the salivary gland and fat body transcriptome of Panstrongylus lignarius (Hemiptera: Heteroptera), the main vector of Chagas disease in Peru.</title>
        <authorList>
            <person name="Nevoa J.C."/>
            <person name="Mendes M.T."/>
            <person name="da Silva M.V."/>
            <person name="Soares S.C."/>
            <person name="Oliveira C.J.F."/>
            <person name="Ribeiro J.M.C."/>
        </authorList>
    </citation>
    <scope>NUCLEOTIDE SEQUENCE</scope>
</reference>
<evidence type="ECO:0000313" key="2">
    <source>
        <dbReference type="EMBL" id="JAW14630.1"/>
    </source>
</evidence>
<feature type="chain" id="PRO_5013279553" evidence="1">
    <location>
        <begin position="22"/>
        <end position="110"/>
    </location>
</feature>
<feature type="signal peptide" evidence="1">
    <location>
        <begin position="1"/>
        <end position="21"/>
    </location>
</feature>
<sequence>MDSPFGCTTISDIFFIITATAFVVDSPVGCTTNSDIVTCCGADNANATQSAMSPALNIGVSLTICSLNCPTISVSTNPGLMLVTLILEFANESSFLSDSVITFTACLEAQ</sequence>
<proteinExistence type="predicted"/>